<gene>
    <name evidence="6" type="ORF">BAUCODRAFT_114410</name>
</gene>
<evidence type="ECO:0000256" key="4">
    <source>
        <dbReference type="ARBA" id="ARBA00023136"/>
    </source>
</evidence>
<dbReference type="PANTHER" id="PTHR35371">
    <property type="entry name" value="INNER MEMBRANE PROTEIN"/>
    <property type="match status" value="1"/>
</dbReference>
<dbReference type="OrthoDB" id="2122304at2759"/>
<dbReference type="InterPro" id="IPR001129">
    <property type="entry name" value="Membr-assoc_MAPEG"/>
</dbReference>
<evidence type="ECO:0008006" key="8">
    <source>
        <dbReference type="Google" id="ProtNLM"/>
    </source>
</evidence>
<proteinExistence type="predicted"/>
<dbReference type="EMBL" id="KB445561">
    <property type="protein sequence ID" value="EMC92642.1"/>
    <property type="molecule type" value="Genomic_DNA"/>
</dbReference>
<feature type="transmembrane region" description="Helical" evidence="5">
    <location>
        <begin position="86"/>
        <end position="114"/>
    </location>
</feature>
<keyword evidence="2 5" id="KW-0812">Transmembrane</keyword>
<dbReference type="KEGG" id="bcom:BAUCODRAFT_114410"/>
<accession>M2LF36</accession>
<protein>
    <recommendedName>
        <fullName evidence="8">MAPEG family protein</fullName>
    </recommendedName>
</protein>
<dbReference type="AlphaFoldDB" id="M2LF36"/>
<comment type="subcellular location">
    <subcellularLocation>
        <location evidence="1">Membrane</location>
    </subcellularLocation>
</comment>
<keyword evidence="4 5" id="KW-0472">Membrane</keyword>
<name>M2LF36_BAUPA</name>
<keyword evidence="7" id="KW-1185">Reference proteome</keyword>
<dbReference type="SUPFAM" id="SSF161084">
    <property type="entry name" value="MAPEG domain-like"/>
    <property type="match status" value="1"/>
</dbReference>
<dbReference type="GeneID" id="19107235"/>
<evidence type="ECO:0000313" key="6">
    <source>
        <dbReference type="EMBL" id="EMC92642.1"/>
    </source>
</evidence>
<dbReference type="RefSeq" id="XP_007680036.1">
    <property type="nucleotide sequence ID" value="XM_007681846.1"/>
</dbReference>
<evidence type="ECO:0000313" key="7">
    <source>
        <dbReference type="Proteomes" id="UP000011761"/>
    </source>
</evidence>
<reference evidence="6 7" key="1">
    <citation type="journal article" date="2012" name="PLoS Pathog.">
        <title>Diverse lifestyles and strategies of plant pathogenesis encoded in the genomes of eighteen Dothideomycetes fungi.</title>
        <authorList>
            <person name="Ohm R.A."/>
            <person name="Feau N."/>
            <person name="Henrissat B."/>
            <person name="Schoch C.L."/>
            <person name="Horwitz B.A."/>
            <person name="Barry K.W."/>
            <person name="Condon B.J."/>
            <person name="Copeland A.C."/>
            <person name="Dhillon B."/>
            <person name="Glaser F."/>
            <person name="Hesse C.N."/>
            <person name="Kosti I."/>
            <person name="LaButti K."/>
            <person name="Lindquist E.A."/>
            <person name="Lucas S."/>
            <person name="Salamov A.A."/>
            <person name="Bradshaw R.E."/>
            <person name="Ciuffetti L."/>
            <person name="Hamelin R.C."/>
            <person name="Kema G.H.J."/>
            <person name="Lawrence C."/>
            <person name="Scott J.A."/>
            <person name="Spatafora J.W."/>
            <person name="Turgeon B.G."/>
            <person name="de Wit P.J.G.M."/>
            <person name="Zhong S."/>
            <person name="Goodwin S.B."/>
            <person name="Grigoriev I.V."/>
        </authorList>
    </citation>
    <scope>NUCLEOTIDE SEQUENCE [LARGE SCALE GENOMIC DNA]</scope>
    <source>
        <strain evidence="6 7">UAMH 10762</strain>
    </source>
</reference>
<dbReference type="PANTHER" id="PTHR35371:SF1">
    <property type="entry name" value="BLR7753 PROTEIN"/>
    <property type="match status" value="1"/>
</dbReference>
<feature type="transmembrane region" description="Helical" evidence="5">
    <location>
        <begin position="134"/>
        <end position="152"/>
    </location>
</feature>
<dbReference type="eggNOG" id="ENOG502S7P4">
    <property type="taxonomic scope" value="Eukaryota"/>
</dbReference>
<feature type="transmembrane region" description="Helical" evidence="5">
    <location>
        <begin position="13"/>
        <end position="33"/>
    </location>
</feature>
<dbReference type="Gene3D" id="1.20.120.550">
    <property type="entry name" value="Membrane associated eicosanoid/glutathione metabolism-like domain"/>
    <property type="match status" value="1"/>
</dbReference>
<evidence type="ECO:0000256" key="5">
    <source>
        <dbReference type="SAM" id="Phobius"/>
    </source>
</evidence>
<evidence type="ECO:0000256" key="3">
    <source>
        <dbReference type="ARBA" id="ARBA00022989"/>
    </source>
</evidence>
<dbReference type="InterPro" id="IPR023352">
    <property type="entry name" value="MAPEG-like_dom_sf"/>
</dbReference>
<dbReference type="OMA" id="MEGAHAN"/>
<sequence length="161" mass="17902">MASYLPSLTHDNLSYYLVPVAWILSILPHFYAVSTYQEATKKQPDLVNPREHTRSLDKDQSLDSKTKLRILRGEAASSNNLENLGLFAAAVVAGNTAGVGAGWMNALAGGYVLARFVYNHVYIFQDLVPYAARTLTWLVSVSCCFSMFIMAAREMNKKTLF</sequence>
<organism evidence="6 7">
    <name type="scientific">Baudoinia panamericana (strain UAMH 10762)</name>
    <name type="common">Angels' share fungus</name>
    <name type="synonym">Baudoinia compniacensis (strain UAMH 10762)</name>
    <dbReference type="NCBI Taxonomy" id="717646"/>
    <lineage>
        <taxon>Eukaryota</taxon>
        <taxon>Fungi</taxon>
        <taxon>Dikarya</taxon>
        <taxon>Ascomycota</taxon>
        <taxon>Pezizomycotina</taxon>
        <taxon>Dothideomycetes</taxon>
        <taxon>Dothideomycetidae</taxon>
        <taxon>Mycosphaerellales</taxon>
        <taxon>Teratosphaeriaceae</taxon>
        <taxon>Baudoinia</taxon>
    </lineage>
</organism>
<dbReference type="Pfam" id="PF01124">
    <property type="entry name" value="MAPEG"/>
    <property type="match status" value="1"/>
</dbReference>
<dbReference type="GO" id="GO:0016020">
    <property type="term" value="C:membrane"/>
    <property type="evidence" value="ECO:0007669"/>
    <property type="project" value="UniProtKB-SubCell"/>
</dbReference>
<dbReference type="Proteomes" id="UP000011761">
    <property type="component" value="Unassembled WGS sequence"/>
</dbReference>
<evidence type="ECO:0000256" key="2">
    <source>
        <dbReference type="ARBA" id="ARBA00022692"/>
    </source>
</evidence>
<dbReference type="HOGENOM" id="CLU_110778_0_2_1"/>
<evidence type="ECO:0000256" key="1">
    <source>
        <dbReference type="ARBA" id="ARBA00004370"/>
    </source>
</evidence>
<keyword evidence="3 5" id="KW-1133">Transmembrane helix</keyword>